<dbReference type="PANTHER" id="PTHR36985">
    <property type="entry name" value="TRANSLOCATION AND ASSEMBLY MODULE SUBUNIT TAMB"/>
    <property type="match status" value="1"/>
</dbReference>
<feature type="transmembrane region" description="Helical" evidence="6">
    <location>
        <begin position="32"/>
        <end position="53"/>
    </location>
</feature>
<evidence type="ECO:0000313" key="8">
    <source>
        <dbReference type="EMBL" id="QPB41574.1"/>
    </source>
</evidence>
<proteinExistence type="predicted"/>
<evidence type="ECO:0000256" key="3">
    <source>
        <dbReference type="ARBA" id="ARBA00022989"/>
    </source>
</evidence>
<evidence type="ECO:0000313" key="9">
    <source>
        <dbReference type="Proteomes" id="UP000663069"/>
    </source>
</evidence>
<accession>A0ABX6UUK3</accession>
<keyword evidence="2 6" id="KW-0812">Transmembrane</keyword>
<dbReference type="Pfam" id="PF04357">
    <property type="entry name" value="TamB"/>
    <property type="match status" value="1"/>
</dbReference>
<protein>
    <submittedName>
        <fullName evidence="8">Translocation/assembly module TamB</fullName>
    </submittedName>
</protein>
<feature type="domain" description="Translocation and assembly module TamB C-terminal" evidence="7">
    <location>
        <begin position="959"/>
        <end position="1305"/>
    </location>
</feature>
<organism evidence="8 9">
    <name type="scientific">Rodentibacter haemolyticus</name>
    <dbReference type="NCBI Taxonomy" id="2778911"/>
    <lineage>
        <taxon>Bacteria</taxon>
        <taxon>Pseudomonadati</taxon>
        <taxon>Pseudomonadota</taxon>
        <taxon>Gammaproteobacteria</taxon>
        <taxon>Pasteurellales</taxon>
        <taxon>Pasteurellaceae</taxon>
        <taxon>Rodentibacter</taxon>
    </lineage>
</organism>
<keyword evidence="4 6" id="KW-0472">Membrane</keyword>
<name>A0ABX6UUK3_9PAST</name>
<evidence type="ECO:0000256" key="2">
    <source>
        <dbReference type="ARBA" id="ARBA00022692"/>
    </source>
</evidence>
<feature type="region of interest" description="Disordered" evidence="5">
    <location>
        <begin position="1"/>
        <end position="22"/>
    </location>
</feature>
<dbReference type="Proteomes" id="UP000663069">
    <property type="component" value="Chromosome"/>
</dbReference>
<keyword evidence="9" id="KW-1185">Reference proteome</keyword>
<sequence>MIKQEIKQEEPQSEQPSKSDNAKKKKGFVRKAFCVGSAVVFLPVFALVGALFFEQGQRGLIELADKFLDSLSIEQVKGGLQRGLVLHNVRYQTAGIDTHIAQARLQMDLGCLFSRKICVEDLSVKEPVILIDTAQLPPSEEKQTESSPMEKINLPISVQVKNIALDKLNLKLDQTDITLERFQSAVSLDNEFGLTLAPTELKGLDVLHIQSSELKTKPSKEENNQPVDWTAIEQSLTPAFLGNIGEINLPFDIHVTNFAAKNWQYVAQNEQSEELQRIALPSLLLQADATGHSVRLQKLDIESSLGTLNSQGALQLNADFPLDLTLTLTSSLNAFLSQGREIFPASDVNLSLSGSLKKTTALSLKTKGMLDAELDAEVKLAEDKMPLNLTLKVAKGQYAFAQALSPLKINDVALKLTGNLLDYHAELVGGVEGMDHIPSTHLALNADGKLYAVNIHQLSLAALEGTAKLTGSANWKKGAQWNIEVNLNKMNIRPYVPAMPAVLSGKLITSGEAGSQGWQVDIPTVDLAGTLSQRPLSLKGDVALSDKTLLNISNLSLNYGDNKIHAKGILSDESDLTLDINAPNLRGLYADLSGALVGKATIQGKSAEPNVTLDLNSRHLHWQVLDIANATVKGHISGSPILKGNLNVKGGNIRYGDSVAMQSVNLSISGDEKDHQLVLASQGKPVAADFKISGNFDRTSQQWKGLLSQVKIDSPIGDLKPDQAISVSYDNKKIQAAISAHCWQNINADLCFPKPFTAGENGEIPFNIKRINLDLVNQFIGQESLKGHLRSEGKVAWFSDKPFTLNLTLNGDNLGIAQKLDYRTFKLDIPKLRLNADIQNNNLSLKSDINVQNQGRINADLKLNDLNGTRNLGGSFGIERLNLALANQLLTNGEAINGEIISKLTLGGNLEKPLLAGYFDIRNVKTKLKTLPFEVTNGDVALRFEGTGSTLQGKVQTPDGNLKMTGSANWANLDNWSTEVRAETEGFKLSLPSMGKIQLSTNVVAKATPKLLDLSGNVDIPWARIKVDSLPDNAEPVSEDEVILNGPRKSKEELINREFAATTKSGMEIRSDLKIKIGDDVHFDAYGFKSNLAGLLSVKQEKGRLGLYGQIDLKNGRYASFGQDLLVRKGQINFSGLPSQPMLNIEAIRNPEAMEDSKVTAGVKVVGVATNPEVTVFSNPSKPQDQALSYLLTGRSLEDSGQAGSGGSVGAALLGMGLAKSGKLVGGIGEVFGIQDLNLGTAGVGDSSKVQVSGNIGKRLQVKYGVGLFDGLAEVTLRYRLLPQLYFQSVSGTNQVFDLLYQFEF</sequence>
<reference evidence="8 9" key="1">
    <citation type="submission" date="2020-10" db="EMBL/GenBank/DDBJ databases">
        <title>Genome Sequencing of Rodentibacter spp. strain DSM111151.</title>
        <authorList>
            <person name="Benga L."/>
            <person name="Lautwein T."/>
        </authorList>
    </citation>
    <scope>NUCLEOTIDE SEQUENCE [LARGE SCALE GENOMIC DNA]</scope>
    <source>
        <strain evidence="8 9">DSM 111151</strain>
    </source>
</reference>
<evidence type="ECO:0000259" key="7">
    <source>
        <dbReference type="Pfam" id="PF04357"/>
    </source>
</evidence>
<evidence type="ECO:0000256" key="1">
    <source>
        <dbReference type="ARBA" id="ARBA00004167"/>
    </source>
</evidence>
<evidence type="ECO:0000256" key="5">
    <source>
        <dbReference type="SAM" id="MobiDB-lite"/>
    </source>
</evidence>
<feature type="compositionally biased region" description="Basic and acidic residues" evidence="5">
    <location>
        <begin position="1"/>
        <end position="10"/>
    </location>
</feature>
<dbReference type="EMBL" id="CP063056">
    <property type="protein sequence ID" value="QPB41574.1"/>
    <property type="molecule type" value="Genomic_DNA"/>
</dbReference>
<evidence type="ECO:0000256" key="4">
    <source>
        <dbReference type="ARBA" id="ARBA00023136"/>
    </source>
</evidence>
<dbReference type="PANTHER" id="PTHR36985:SF1">
    <property type="entry name" value="TRANSLOCATION AND ASSEMBLY MODULE SUBUNIT TAMB"/>
    <property type="match status" value="1"/>
</dbReference>
<dbReference type="RefSeq" id="WP_194811172.1">
    <property type="nucleotide sequence ID" value="NZ_CP063056.1"/>
</dbReference>
<comment type="subcellular location">
    <subcellularLocation>
        <location evidence="1">Membrane</location>
        <topology evidence="1">Single-pass membrane protein</topology>
    </subcellularLocation>
</comment>
<evidence type="ECO:0000256" key="6">
    <source>
        <dbReference type="SAM" id="Phobius"/>
    </source>
</evidence>
<keyword evidence="3 6" id="KW-1133">Transmembrane helix</keyword>
<dbReference type="InterPro" id="IPR007452">
    <property type="entry name" value="TamB_C"/>
</dbReference>
<gene>
    <name evidence="8" type="ORF">IHV77_06365</name>
</gene>